<evidence type="ECO:0000313" key="2">
    <source>
        <dbReference type="Proteomes" id="UP000250744"/>
    </source>
</evidence>
<dbReference type="RefSeq" id="WP_112158368.1">
    <property type="nucleotide sequence ID" value="NZ_QKRX01000003.1"/>
</dbReference>
<dbReference type="EMBL" id="QKRX01000003">
    <property type="protein sequence ID" value="RAU18980.1"/>
    <property type="molecule type" value="Genomic_DNA"/>
</dbReference>
<comment type="caution">
    <text evidence="1">The sequence shown here is derived from an EMBL/GenBank/DDBJ whole genome shotgun (WGS) entry which is preliminary data.</text>
</comment>
<dbReference type="OrthoDB" id="5933200at2"/>
<evidence type="ECO:0000313" key="1">
    <source>
        <dbReference type="EMBL" id="RAU18980.1"/>
    </source>
</evidence>
<dbReference type="PROSITE" id="PS51257">
    <property type="entry name" value="PROKAR_LIPOPROTEIN"/>
    <property type="match status" value="1"/>
</dbReference>
<accession>A0A364NPP6</accession>
<sequence length="573" mass="62241">MKTFHARSLATAVFCATFLVGCSNESDTQTSAPTPSTPQSSVATTEGLLSYIPSSSPYFFASREVLSEKDALELIERSGYFRYLDEDLATLRDYRDQVNSSEEAMILDIALSIGKELTALKTLEDFHNAGLKPNAHSAIYGLGLVPVLRIELHDESAFETMIQRVLTDANLTPIKKRFEDIQYWSLGGSDEWPVELVLAIHEQQAIFTLLPSTADNDVLATLLGQIKPTDNLANNQVLAQLEQRHSFTPYGAGQVSSARLFSELSQPEHIASQALFNAVEMPALDAGECQQDIDRLIKRFPGLTIGMKEYGPDRFQMNTILETDSALAADLKTFAANVPGLGQADSLASIGLGLNLPVLIQTFQRYALEVQQAPFNCDDLQGINSMWADISDSLNNPMLLMSAPAITGLKLRIDSLFIQNYEPSGTGLLTLASPNAQGLLSMASSFVPQIAALGLSNNGEVKNLSPEMLPPGMPSVSAAMSSDALTVGFGIDTPAVISDALKAPSNSEPLMLYGHLTDHFYSALIPFAEQMSPFGDELSGNELSRYSSLYKNTELWIKADDYGLEIGFAVELK</sequence>
<dbReference type="AlphaFoldDB" id="A0A364NPP6"/>
<proteinExistence type="predicted"/>
<organism evidence="1 2">
    <name type="scientific">Nitrincola tibetensis</name>
    <dbReference type="NCBI Taxonomy" id="2219697"/>
    <lineage>
        <taxon>Bacteria</taxon>
        <taxon>Pseudomonadati</taxon>
        <taxon>Pseudomonadota</taxon>
        <taxon>Gammaproteobacteria</taxon>
        <taxon>Oceanospirillales</taxon>
        <taxon>Oceanospirillaceae</taxon>
        <taxon>Nitrincola</taxon>
    </lineage>
</organism>
<name>A0A364NPP6_9GAMM</name>
<gene>
    <name evidence="1" type="ORF">DN062_05780</name>
</gene>
<keyword evidence="2" id="KW-1185">Reference proteome</keyword>
<protein>
    <recommendedName>
        <fullName evidence="3">DUF3352 domain-containing protein</fullName>
    </recommendedName>
</protein>
<reference evidence="1 2" key="1">
    <citation type="submission" date="2018-06" db="EMBL/GenBank/DDBJ databases">
        <title>Nitrincola tibetense sp. nov., isolated from Lake XuguoCo on Tibetan Plateau.</title>
        <authorList>
            <person name="Xing P."/>
        </authorList>
    </citation>
    <scope>NUCLEOTIDE SEQUENCE [LARGE SCALE GENOMIC DNA]</scope>
    <source>
        <strain evidence="2">xg18</strain>
    </source>
</reference>
<dbReference type="Proteomes" id="UP000250744">
    <property type="component" value="Unassembled WGS sequence"/>
</dbReference>
<evidence type="ECO:0008006" key="3">
    <source>
        <dbReference type="Google" id="ProtNLM"/>
    </source>
</evidence>